<dbReference type="InterPro" id="IPR052520">
    <property type="entry name" value="ATL_DNA_repair"/>
</dbReference>
<keyword evidence="4" id="KW-0227">DNA damage</keyword>
<dbReference type="RefSeq" id="WP_211141022.1">
    <property type="nucleotide sequence ID" value="NZ_JAEEGB010000003.1"/>
</dbReference>
<dbReference type="Proteomes" id="UP000622687">
    <property type="component" value="Unassembled WGS sequence"/>
</dbReference>
<dbReference type="PANTHER" id="PTHR42942:SF1">
    <property type="entry name" value="ALKYLTRANSFERASE-LIKE PROTEIN 1"/>
    <property type="match status" value="1"/>
</dbReference>
<dbReference type="GO" id="GO:0003908">
    <property type="term" value="F:methylated-DNA-[protein]-cysteine S-methyltransferase activity"/>
    <property type="evidence" value="ECO:0007669"/>
    <property type="project" value="UniProtKB-EC"/>
</dbReference>
<keyword evidence="9" id="KW-1185">Reference proteome</keyword>
<accession>A0A934HNU8</accession>
<organism evidence="8 9">
    <name type="scientific">Clostridium aciditolerans</name>
    <dbReference type="NCBI Taxonomy" id="339861"/>
    <lineage>
        <taxon>Bacteria</taxon>
        <taxon>Bacillati</taxon>
        <taxon>Bacillota</taxon>
        <taxon>Clostridia</taxon>
        <taxon>Eubacteriales</taxon>
        <taxon>Clostridiaceae</taxon>
        <taxon>Clostridium</taxon>
    </lineage>
</organism>
<keyword evidence="3" id="KW-0808">Transferase</keyword>
<evidence type="ECO:0000256" key="6">
    <source>
        <dbReference type="ARBA" id="ARBA00049348"/>
    </source>
</evidence>
<dbReference type="SUPFAM" id="SSF46767">
    <property type="entry name" value="Methylated DNA-protein cysteine methyltransferase, C-terminal domain"/>
    <property type="match status" value="1"/>
</dbReference>
<dbReference type="PANTHER" id="PTHR42942">
    <property type="entry name" value="6-O-METHYLGUANINE DNA METHYLTRANSFERASE"/>
    <property type="match status" value="1"/>
</dbReference>
<dbReference type="GO" id="GO:0006281">
    <property type="term" value="P:DNA repair"/>
    <property type="evidence" value="ECO:0007669"/>
    <property type="project" value="UniProtKB-KW"/>
</dbReference>
<proteinExistence type="predicted"/>
<evidence type="ECO:0000256" key="5">
    <source>
        <dbReference type="ARBA" id="ARBA00023204"/>
    </source>
</evidence>
<dbReference type="Gene3D" id="1.10.10.10">
    <property type="entry name" value="Winged helix-like DNA-binding domain superfamily/Winged helix DNA-binding domain"/>
    <property type="match status" value="1"/>
</dbReference>
<comment type="catalytic activity">
    <reaction evidence="6">
        <text>a 6-O-methyl-2'-deoxyguanosine in DNA + L-cysteinyl-[protein] = S-methyl-L-cysteinyl-[protein] + a 2'-deoxyguanosine in DNA</text>
        <dbReference type="Rhea" id="RHEA:24000"/>
        <dbReference type="Rhea" id="RHEA-COMP:10131"/>
        <dbReference type="Rhea" id="RHEA-COMP:10132"/>
        <dbReference type="Rhea" id="RHEA-COMP:11367"/>
        <dbReference type="Rhea" id="RHEA-COMP:11368"/>
        <dbReference type="ChEBI" id="CHEBI:29950"/>
        <dbReference type="ChEBI" id="CHEBI:82612"/>
        <dbReference type="ChEBI" id="CHEBI:85445"/>
        <dbReference type="ChEBI" id="CHEBI:85448"/>
        <dbReference type="EC" id="2.1.1.63"/>
    </reaction>
</comment>
<evidence type="ECO:0000256" key="1">
    <source>
        <dbReference type="ARBA" id="ARBA00001286"/>
    </source>
</evidence>
<evidence type="ECO:0000313" key="8">
    <source>
        <dbReference type="EMBL" id="MBI6871580.1"/>
    </source>
</evidence>
<sequence>MKDFFSRVYKLVSQIPEGKVATYGQIALLLGEPRSARVVGWAMRAVPKQLNLPCHRVVNRLGEMSPGYVFGSQELQRAILSSEGITFNKSGCINMKKHIWSGPDNDRS</sequence>
<evidence type="ECO:0000313" key="9">
    <source>
        <dbReference type="Proteomes" id="UP000622687"/>
    </source>
</evidence>
<comment type="caution">
    <text evidence="8">The sequence shown here is derived from an EMBL/GenBank/DDBJ whole genome shotgun (WGS) entry which is preliminary data.</text>
</comment>
<evidence type="ECO:0000256" key="2">
    <source>
        <dbReference type="ARBA" id="ARBA00022603"/>
    </source>
</evidence>
<evidence type="ECO:0000259" key="7">
    <source>
        <dbReference type="Pfam" id="PF01035"/>
    </source>
</evidence>
<evidence type="ECO:0000256" key="4">
    <source>
        <dbReference type="ARBA" id="ARBA00022763"/>
    </source>
</evidence>
<dbReference type="InterPro" id="IPR014048">
    <property type="entry name" value="MethylDNA_cys_MeTrfase_DNA-bd"/>
</dbReference>
<gene>
    <name evidence="8" type="ORF">I6U51_02520</name>
</gene>
<keyword evidence="2" id="KW-0489">Methyltransferase</keyword>
<dbReference type="EMBL" id="JAEEGB010000003">
    <property type="protein sequence ID" value="MBI6871580.1"/>
    <property type="molecule type" value="Genomic_DNA"/>
</dbReference>
<name>A0A934HNU8_9CLOT</name>
<dbReference type="InterPro" id="IPR001497">
    <property type="entry name" value="MethylDNA_cys_MeTrfase_AS"/>
</dbReference>
<dbReference type="CDD" id="cd06445">
    <property type="entry name" value="ATase"/>
    <property type="match status" value="1"/>
</dbReference>
<dbReference type="PROSITE" id="PS00374">
    <property type="entry name" value="MGMT"/>
    <property type="match status" value="1"/>
</dbReference>
<dbReference type="InterPro" id="IPR036217">
    <property type="entry name" value="MethylDNA_cys_MeTrfase_DNAb"/>
</dbReference>
<feature type="domain" description="Methylated-DNA-[protein]-cysteine S-methyltransferase DNA binding" evidence="7">
    <location>
        <begin position="3"/>
        <end position="85"/>
    </location>
</feature>
<dbReference type="GO" id="GO:0032259">
    <property type="term" value="P:methylation"/>
    <property type="evidence" value="ECO:0007669"/>
    <property type="project" value="UniProtKB-KW"/>
</dbReference>
<dbReference type="NCBIfam" id="TIGR00589">
    <property type="entry name" value="ogt"/>
    <property type="match status" value="1"/>
</dbReference>
<reference evidence="8" key="1">
    <citation type="submission" date="2020-12" db="EMBL/GenBank/DDBJ databases">
        <title>Clostridium thailandense sp. nov., a novel acetogenic bacterium isolated from peat land soil in Thailand.</title>
        <authorList>
            <person name="Chaikitkaew S."/>
            <person name="Birkeland N.K."/>
        </authorList>
    </citation>
    <scope>NUCLEOTIDE SEQUENCE</scope>
    <source>
        <strain evidence="8">DSM 17425</strain>
    </source>
</reference>
<dbReference type="AlphaFoldDB" id="A0A934HNU8"/>
<dbReference type="InterPro" id="IPR036388">
    <property type="entry name" value="WH-like_DNA-bd_sf"/>
</dbReference>
<dbReference type="Pfam" id="PF01035">
    <property type="entry name" value="DNA_binding_1"/>
    <property type="match status" value="1"/>
</dbReference>
<keyword evidence="5" id="KW-0234">DNA repair</keyword>
<evidence type="ECO:0000256" key="3">
    <source>
        <dbReference type="ARBA" id="ARBA00022679"/>
    </source>
</evidence>
<comment type="catalytic activity">
    <reaction evidence="1">
        <text>a 4-O-methyl-thymidine in DNA + L-cysteinyl-[protein] = a thymidine in DNA + S-methyl-L-cysteinyl-[protein]</text>
        <dbReference type="Rhea" id="RHEA:53428"/>
        <dbReference type="Rhea" id="RHEA-COMP:10131"/>
        <dbReference type="Rhea" id="RHEA-COMP:10132"/>
        <dbReference type="Rhea" id="RHEA-COMP:13555"/>
        <dbReference type="Rhea" id="RHEA-COMP:13556"/>
        <dbReference type="ChEBI" id="CHEBI:29950"/>
        <dbReference type="ChEBI" id="CHEBI:82612"/>
        <dbReference type="ChEBI" id="CHEBI:137386"/>
        <dbReference type="ChEBI" id="CHEBI:137387"/>
        <dbReference type="EC" id="2.1.1.63"/>
    </reaction>
</comment>
<protein>
    <submittedName>
        <fullName evidence="8">MGMT family protein</fullName>
    </submittedName>
</protein>